<name>A0A8R1IL07_CAEJA</name>
<keyword evidence="2" id="KW-1185">Reference proteome</keyword>
<dbReference type="Proteomes" id="UP000005237">
    <property type="component" value="Unassembled WGS sequence"/>
</dbReference>
<evidence type="ECO:0000313" key="1">
    <source>
        <dbReference type="EnsemblMetazoa" id="CJA37090.1"/>
    </source>
</evidence>
<reference evidence="2" key="1">
    <citation type="submission" date="2010-08" db="EMBL/GenBank/DDBJ databases">
        <authorList>
            <consortium name="Caenorhabditis japonica Sequencing Consortium"/>
            <person name="Wilson R.K."/>
        </authorList>
    </citation>
    <scope>NUCLEOTIDE SEQUENCE [LARGE SCALE GENOMIC DNA]</scope>
    <source>
        <strain evidence="2">DF5081</strain>
    </source>
</reference>
<dbReference type="EnsemblMetazoa" id="CJA37090.1">
    <property type="protein sequence ID" value="CJA37090.1"/>
    <property type="gene ID" value="WBGene00212937"/>
</dbReference>
<protein>
    <submittedName>
        <fullName evidence="1">Uncharacterized protein</fullName>
    </submittedName>
</protein>
<sequence length="202" mass="21183">MDAHQFSTSSLAATSSALTDVLQQIAVLQSCPTSCIPSTSTATMLSPTFTFPTVSNIPSVNVYAPPDNQLAIQIDPVQSLLSNPSLLHASPSAVEALANALFATTSRRASCPEPPATSQATTLQIPSTIASSERRRYSETNLDVLIREQLAQLMPSTSQIPGMPGCYYQHVPSGIQGGITTSSCLAGAANGGNRRVGHRKAR</sequence>
<accession>A0A8R1IL07</accession>
<dbReference type="AlphaFoldDB" id="A0A8R1IL07"/>
<organism evidence="1 2">
    <name type="scientific">Caenorhabditis japonica</name>
    <dbReference type="NCBI Taxonomy" id="281687"/>
    <lineage>
        <taxon>Eukaryota</taxon>
        <taxon>Metazoa</taxon>
        <taxon>Ecdysozoa</taxon>
        <taxon>Nematoda</taxon>
        <taxon>Chromadorea</taxon>
        <taxon>Rhabditida</taxon>
        <taxon>Rhabditina</taxon>
        <taxon>Rhabditomorpha</taxon>
        <taxon>Rhabditoidea</taxon>
        <taxon>Rhabditidae</taxon>
        <taxon>Peloderinae</taxon>
        <taxon>Caenorhabditis</taxon>
    </lineage>
</organism>
<evidence type="ECO:0000313" key="2">
    <source>
        <dbReference type="Proteomes" id="UP000005237"/>
    </source>
</evidence>
<proteinExistence type="predicted"/>
<reference evidence="1" key="2">
    <citation type="submission" date="2022-06" db="UniProtKB">
        <authorList>
            <consortium name="EnsemblMetazoa"/>
        </authorList>
    </citation>
    <scope>IDENTIFICATION</scope>
    <source>
        <strain evidence="1">DF5081</strain>
    </source>
</reference>